<evidence type="ECO:0000313" key="2">
    <source>
        <dbReference type="Proteomes" id="UP001223079"/>
    </source>
</evidence>
<gene>
    <name evidence="1" type="ORF">J2S23_000851</name>
</gene>
<accession>A0ABT9YRA2</accession>
<sequence>MKPITLNNTKQFTSDAKILHEILESSRERFQNEKTFYNTEASVLWIIRGCIDYFDRLDSDFLGEGNDLGIPDAKADQFANNIYRLLNALEYLLELWKIEERIELNQDLSLLSDLRTWIVHSGEQVSNLISLSSQNFKDSQLGRIIKKGYQTFQFPKEYDDMDYRIEIWNDRKDKQKARKFWTEVDYNAKKGNQVDLTIYLKAESIRNIVLSHIEEVLDLINSTDVKLAFKKLPEIKDRLIDSKAKSIDFDKIGELLAKGTRNVGYIIEDGVHHWDGFGLKRMLMYTQSHFPENHFIRKIVEERITKAINTFWECYQDPSTSAEEFPSLDIRHIFSDFTPRFDQKAYLEGEKLFHYIAPYFNTNVVDDRTDIDYLNRFLIAVNDAFKIKMNTEQTVDNFVCDYFIQSIQSKTGLVGQRKNNT</sequence>
<reference evidence="1 2" key="1">
    <citation type="submission" date="2023-07" db="EMBL/GenBank/DDBJ databases">
        <title>Genomic Encyclopedia of Type Strains, Phase IV (KMG-IV): sequencing the most valuable type-strain genomes for metagenomic binning, comparative biology and taxonomic classification.</title>
        <authorList>
            <person name="Goeker M."/>
        </authorList>
    </citation>
    <scope>NUCLEOTIDE SEQUENCE [LARGE SCALE GENOMIC DNA]</scope>
    <source>
        <strain evidence="1 2">DSM 105143</strain>
    </source>
</reference>
<keyword evidence="2" id="KW-1185">Reference proteome</keyword>
<evidence type="ECO:0000313" key="1">
    <source>
        <dbReference type="EMBL" id="MDQ0222300.1"/>
    </source>
</evidence>
<dbReference type="RefSeq" id="WP_307121508.1">
    <property type="nucleotide sequence ID" value="NZ_JAUSTM010000006.1"/>
</dbReference>
<organism evidence="1 2">
    <name type="scientific">Streptococcus moroccensis</name>
    <dbReference type="NCBI Taxonomy" id="1451356"/>
    <lineage>
        <taxon>Bacteria</taxon>
        <taxon>Bacillati</taxon>
        <taxon>Bacillota</taxon>
        <taxon>Bacilli</taxon>
        <taxon>Lactobacillales</taxon>
        <taxon>Streptococcaceae</taxon>
        <taxon>Streptococcus</taxon>
    </lineage>
</organism>
<comment type="caution">
    <text evidence="1">The sequence shown here is derived from an EMBL/GenBank/DDBJ whole genome shotgun (WGS) entry which is preliminary data.</text>
</comment>
<dbReference type="EMBL" id="JAUSTM010000006">
    <property type="protein sequence ID" value="MDQ0222300.1"/>
    <property type="molecule type" value="Genomic_DNA"/>
</dbReference>
<dbReference type="Proteomes" id="UP001223079">
    <property type="component" value="Unassembled WGS sequence"/>
</dbReference>
<protein>
    <submittedName>
        <fullName evidence="1">Uncharacterized protein</fullName>
    </submittedName>
</protein>
<proteinExistence type="predicted"/>
<name>A0ABT9YRA2_9STRE</name>